<sequence length="53" mass="5933">MIVTKMGVVRGEDVLWQPPQSAENLTRAEHDNLRNLGFDHLDVVNMQLMGGAK</sequence>
<comment type="caution">
    <text evidence="1">The sequence shown here is derived from an EMBL/GenBank/DDBJ whole genome shotgun (WGS) entry which is preliminary data.</text>
</comment>
<keyword evidence="2" id="KW-1185">Reference proteome</keyword>
<dbReference type="SUPFAM" id="SSF51430">
    <property type="entry name" value="NAD(P)-linked oxidoreductase"/>
    <property type="match status" value="1"/>
</dbReference>
<dbReference type="InterPro" id="IPR036812">
    <property type="entry name" value="NAD(P)_OxRdtase_dom_sf"/>
</dbReference>
<reference evidence="1" key="1">
    <citation type="submission" date="2013-04" db="EMBL/GenBank/DDBJ databases">
        <title>The genome sequencing project of 58 acetic acid bacteria.</title>
        <authorList>
            <person name="Okamoto-Kainuma A."/>
            <person name="Ishikawa M."/>
            <person name="Umino S."/>
            <person name="Koizumi Y."/>
            <person name="Shiwa Y."/>
            <person name="Yoshikawa H."/>
            <person name="Matsutani M."/>
            <person name="Matsushita K."/>
        </authorList>
    </citation>
    <scope>NUCLEOTIDE SEQUENCE</scope>
    <source>
        <strain evidence="1">NRIC 0228</strain>
    </source>
</reference>
<name>A0ABQ0QDQ2_9PROT</name>
<dbReference type="Proteomes" id="UP001061070">
    <property type="component" value="Unassembled WGS sequence"/>
</dbReference>
<evidence type="ECO:0000313" key="2">
    <source>
        <dbReference type="Proteomes" id="UP001061070"/>
    </source>
</evidence>
<accession>A0ABQ0QDQ2</accession>
<organism evidence="1 2">
    <name type="scientific">Gluconobacter frateurii NRIC 0228</name>
    <dbReference type="NCBI Taxonomy" id="1307946"/>
    <lineage>
        <taxon>Bacteria</taxon>
        <taxon>Pseudomonadati</taxon>
        <taxon>Pseudomonadota</taxon>
        <taxon>Alphaproteobacteria</taxon>
        <taxon>Acetobacterales</taxon>
        <taxon>Acetobacteraceae</taxon>
        <taxon>Gluconobacter</taxon>
    </lineage>
</organism>
<proteinExistence type="predicted"/>
<gene>
    <name evidence="1" type="ORF">AA0228_2268</name>
</gene>
<evidence type="ECO:0000313" key="1">
    <source>
        <dbReference type="EMBL" id="GBR14475.1"/>
    </source>
</evidence>
<protein>
    <submittedName>
        <fullName evidence="1">Uncharacterized protein</fullName>
    </submittedName>
</protein>
<dbReference type="EMBL" id="BAQW01000012">
    <property type="protein sequence ID" value="GBR14475.1"/>
    <property type="molecule type" value="Genomic_DNA"/>
</dbReference>